<accession>A0ABS5AY76</accession>
<gene>
    <name evidence="2" type="ORF">DHL47_09460</name>
</gene>
<protein>
    <recommendedName>
        <fullName evidence="1">RiboL-PSP-HEPN domain-containing protein</fullName>
    </recommendedName>
</protein>
<proteinExistence type="predicted"/>
<comment type="caution">
    <text evidence="2">The sequence shown here is derived from an EMBL/GenBank/DDBJ whole genome shotgun (WGS) entry which is preliminary data.</text>
</comment>
<dbReference type="InterPro" id="IPR041519">
    <property type="entry name" value="HEPN_RiboL-PSP"/>
</dbReference>
<dbReference type="Proteomes" id="UP001519349">
    <property type="component" value="Unassembled WGS sequence"/>
</dbReference>
<dbReference type="Pfam" id="PF18735">
    <property type="entry name" value="HEPN_RiboL-PSP"/>
    <property type="match status" value="1"/>
</dbReference>
<evidence type="ECO:0000259" key="1">
    <source>
        <dbReference type="Pfam" id="PF18735"/>
    </source>
</evidence>
<keyword evidence="3" id="KW-1185">Reference proteome</keyword>
<dbReference type="EMBL" id="QFAY01000019">
    <property type="protein sequence ID" value="MBP2621539.1"/>
    <property type="molecule type" value="Genomic_DNA"/>
</dbReference>
<reference evidence="2 3" key="1">
    <citation type="submission" date="2018-05" db="EMBL/GenBank/DDBJ databases">
        <title>Draft genome sequence of Streptococcus panodentis CCUG 70867T.</title>
        <authorList>
            <person name="Salva-Serra F."/>
            <person name="Mendez V."/>
            <person name="Jaen-Luchoro D."/>
            <person name="Gonzales-Siles L."/>
            <person name="Karlsson R."/>
            <person name="Engstrom-Jakobsson H."/>
            <person name="Busquets A."/>
            <person name="Gomila M."/>
            <person name="Pineiro-Iglesias B."/>
            <person name="Bennasar-Figueras A."/>
            <person name="Seeger M."/>
            <person name="Moore E."/>
        </authorList>
    </citation>
    <scope>NUCLEOTIDE SEQUENCE [LARGE SCALE GENOMIC DNA]</scope>
    <source>
        <strain evidence="2 3">CCUG 70867</strain>
    </source>
</reference>
<name>A0ABS5AY76_9STRE</name>
<sequence>MDIERIFESYDNYINIYQHELNKLDSNASNLLLNSLYLSVYTTFEYFLENLIQSYVRSITESDKGIKLEGLKGSIAMKYFINTNKNSKKLEQLLKDPKTKTYDSIKSILYNKIDQEELSKYLRFEFLHDNKLKEHYPDIFAQIFNDSELLEHIELSTFETISNVNQVQKYSAANFISKYRDIRNSIAHENFHFSIENEQFVEYVSNFKYIISEMIKKYESVNNFPITNSSNDLLKEFS</sequence>
<evidence type="ECO:0000313" key="3">
    <source>
        <dbReference type="Proteomes" id="UP001519349"/>
    </source>
</evidence>
<feature type="domain" description="RiboL-PSP-HEPN" evidence="1">
    <location>
        <begin position="18"/>
        <end position="218"/>
    </location>
</feature>
<evidence type="ECO:0000313" key="2">
    <source>
        <dbReference type="EMBL" id="MBP2621539.1"/>
    </source>
</evidence>
<organism evidence="2 3">
    <name type="scientific">Streptococcus panodentis</name>
    <dbReference type="NCBI Taxonomy" id="1581472"/>
    <lineage>
        <taxon>Bacteria</taxon>
        <taxon>Bacillati</taxon>
        <taxon>Bacillota</taxon>
        <taxon>Bacilli</taxon>
        <taxon>Lactobacillales</taxon>
        <taxon>Streptococcaceae</taxon>
        <taxon>Streptococcus</taxon>
    </lineage>
</organism>
<dbReference type="RefSeq" id="WP_209551647.1">
    <property type="nucleotide sequence ID" value="NZ_QFAY01000019.1"/>
</dbReference>